<dbReference type="InterPro" id="IPR043129">
    <property type="entry name" value="ATPase_NBD"/>
</dbReference>
<dbReference type="PROSITE" id="PS00933">
    <property type="entry name" value="FGGY_KINASES_1"/>
    <property type="match status" value="1"/>
</dbReference>
<comment type="activity regulation">
    <text evidence="11">Activated by phosphorylation and inhibited by fructose 1,6-bisphosphate (FBP).</text>
</comment>
<dbReference type="UniPathway" id="UPA00618">
    <property type="reaction ID" value="UER00672"/>
</dbReference>
<dbReference type="PANTHER" id="PTHR10196">
    <property type="entry name" value="SUGAR KINASE"/>
    <property type="match status" value="1"/>
</dbReference>
<feature type="binding site" evidence="11">
    <location>
        <position position="13"/>
    </location>
    <ligand>
        <name>ATP</name>
        <dbReference type="ChEBI" id="CHEBI:30616"/>
    </ligand>
</feature>
<protein>
    <recommendedName>
        <fullName evidence="11">Glycerol kinase</fullName>
        <ecNumber evidence="11">2.7.1.30</ecNumber>
    </recommendedName>
    <alternativeName>
        <fullName evidence="11">ATP:glycerol 3-phosphotransferase</fullName>
    </alternativeName>
    <alternativeName>
        <fullName evidence="11">Glycerokinase</fullName>
        <shortName evidence="11">GK</shortName>
    </alternativeName>
</protein>
<evidence type="ECO:0000256" key="5">
    <source>
        <dbReference type="ARBA" id="ARBA00022777"/>
    </source>
</evidence>
<comment type="catalytic activity">
    <reaction evidence="8 11">
        <text>glycerol + ATP = sn-glycerol 3-phosphate + ADP + H(+)</text>
        <dbReference type="Rhea" id="RHEA:21644"/>
        <dbReference type="ChEBI" id="CHEBI:15378"/>
        <dbReference type="ChEBI" id="CHEBI:17754"/>
        <dbReference type="ChEBI" id="CHEBI:30616"/>
        <dbReference type="ChEBI" id="CHEBI:57597"/>
        <dbReference type="ChEBI" id="CHEBI:456216"/>
        <dbReference type="EC" id="2.7.1.30"/>
    </reaction>
</comment>
<comment type="pathway">
    <text evidence="1 11">Polyol metabolism; glycerol degradation via glycerol kinase pathway; sn-glycerol 3-phosphate from glycerol: step 1/1.</text>
</comment>
<dbReference type="InterPro" id="IPR018484">
    <property type="entry name" value="FGGY_N"/>
</dbReference>
<feature type="binding site" evidence="11">
    <location>
        <position position="245"/>
    </location>
    <ligand>
        <name>glycerol</name>
        <dbReference type="ChEBI" id="CHEBI:17754"/>
    </ligand>
</feature>
<keyword evidence="6 11" id="KW-0319">Glycerol metabolism</keyword>
<evidence type="ECO:0000256" key="8">
    <source>
        <dbReference type="ARBA" id="ARBA00052101"/>
    </source>
</evidence>
<dbReference type="GO" id="GO:0005524">
    <property type="term" value="F:ATP binding"/>
    <property type="evidence" value="ECO:0007669"/>
    <property type="project" value="UniProtKB-UniRule"/>
</dbReference>
<keyword evidence="3 11" id="KW-0808">Transferase</keyword>
<evidence type="ECO:0000256" key="4">
    <source>
        <dbReference type="ARBA" id="ARBA00022741"/>
    </source>
</evidence>
<evidence type="ECO:0000259" key="14">
    <source>
        <dbReference type="Pfam" id="PF02782"/>
    </source>
</evidence>
<dbReference type="PIRSF" id="PIRSF000538">
    <property type="entry name" value="GlpK"/>
    <property type="match status" value="1"/>
</dbReference>
<dbReference type="FunFam" id="3.30.420.40:FF:000007">
    <property type="entry name" value="Glycerol kinase"/>
    <property type="match status" value="1"/>
</dbReference>
<feature type="binding site" evidence="11">
    <location>
        <position position="14"/>
    </location>
    <ligand>
        <name>ATP</name>
        <dbReference type="ChEBI" id="CHEBI:30616"/>
    </ligand>
</feature>
<evidence type="ECO:0000313" key="16">
    <source>
        <dbReference type="Proteomes" id="UP000317863"/>
    </source>
</evidence>
<comment type="function">
    <text evidence="9 11">Key enzyme in the regulation of glycerol uptake and metabolism. Catalyzes the phosphorylation of glycerol to yield sn-glycerol 3-phosphate.</text>
</comment>
<feature type="binding site" evidence="11">
    <location>
        <position position="83"/>
    </location>
    <ligand>
        <name>sn-glycerol 3-phosphate</name>
        <dbReference type="ChEBI" id="CHEBI:57597"/>
    </ligand>
</feature>
<feature type="binding site" evidence="11">
    <location>
        <position position="310"/>
    </location>
    <ligand>
        <name>ADP</name>
        <dbReference type="ChEBI" id="CHEBI:456216"/>
    </ligand>
</feature>
<feature type="domain" description="Carbohydrate kinase FGGY C-terminal" evidence="14">
    <location>
        <begin position="262"/>
        <end position="450"/>
    </location>
</feature>
<dbReference type="GO" id="GO:0019563">
    <property type="term" value="P:glycerol catabolic process"/>
    <property type="evidence" value="ECO:0007669"/>
    <property type="project" value="UniProtKB-UniRule"/>
</dbReference>
<reference evidence="15 16" key="1">
    <citation type="submission" date="2019-02" db="EMBL/GenBank/DDBJ databases">
        <title>Peptostreptococcaceae bacterium ZHW00191 nov., a new bacterium isolated from the human gut.</title>
        <authorList>
            <person name="Zhou H.-W."/>
            <person name="Chen X.-J."/>
        </authorList>
    </citation>
    <scope>NUCLEOTIDE SEQUENCE [LARGE SCALE GENOMIC DNA]</scope>
    <source>
        <strain evidence="15 16">ZHW00191</strain>
    </source>
</reference>
<feature type="binding site" evidence="11">
    <location>
        <position position="17"/>
    </location>
    <ligand>
        <name>ADP</name>
        <dbReference type="ChEBI" id="CHEBI:456216"/>
    </ligand>
</feature>
<comment type="similarity">
    <text evidence="2 11 12">Belongs to the FGGY kinase family.</text>
</comment>
<feature type="domain" description="Carbohydrate kinase FGGY N-terminal" evidence="13">
    <location>
        <begin position="5"/>
        <end position="252"/>
    </location>
</feature>
<dbReference type="RefSeq" id="WP_142535043.1">
    <property type="nucleotide sequence ID" value="NZ_SGJB01000001.1"/>
</dbReference>
<feature type="binding site" evidence="11">
    <location>
        <position position="135"/>
    </location>
    <ligand>
        <name>glycerol</name>
        <dbReference type="ChEBI" id="CHEBI:17754"/>
    </ligand>
</feature>
<feature type="binding site" evidence="11">
    <location>
        <position position="84"/>
    </location>
    <ligand>
        <name>glycerol</name>
        <dbReference type="ChEBI" id="CHEBI:17754"/>
    </ligand>
</feature>
<keyword evidence="7 11" id="KW-0067">ATP-binding</keyword>
<evidence type="ECO:0000256" key="12">
    <source>
        <dbReference type="RuleBase" id="RU003733"/>
    </source>
</evidence>
<sequence>MEKKYIISLDQGTTSSRCIIFDRNGNIIKTAQKEFRQIYPNPGWVEHDAMEIWGSQSGVLREAVDTAGINPEEIAAIGITNQRETTIVWDKNTGKPVYNAIVWQCRRTSEICEELKEKGFSDIIRKKTGLIIDAYFSATKIKWILDNVKGAREKAEKGELLFGTVDTWLIWKLTGGKVHITDYSNASRTMMFNIHTLNWDKEILEILGIPESMLPEVKPSSCIYGYTEPSMFADVHIPISGCAGDQQSALFGQTCFEEGTAKNTYGTGCFLLMNTGDKPVESENGLLTTIAWGIDGKVEYALEGSIFMGGASIQWLRDEMRMLKNAADSEIYASRVDDTNGVYIVPAFTGLGAPYWDMYARGTVVGLTRGAKKEHFIRATLESIAYQTKDVLEAMQNDSKIKLKSLKVDGGASKNNFLMQFQSDILNVEIDRPEIVETTALGAAYLAGLAVGYFKDKNEIKSVWRCDREFSPAMSESDRNKRYNGWKKAVSRSLAWEE</sequence>
<evidence type="ECO:0000256" key="1">
    <source>
        <dbReference type="ARBA" id="ARBA00005190"/>
    </source>
</evidence>
<dbReference type="GO" id="GO:0005829">
    <property type="term" value="C:cytosol"/>
    <property type="evidence" value="ECO:0007669"/>
    <property type="project" value="TreeGrafter"/>
</dbReference>
<evidence type="ECO:0000256" key="9">
    <source>
        <dbReference type="ARBA" id="ARBA00054633"/>
    </source>
</evidence>
<comment type="caution">
    <text evidence="15">The sequence shown here is derived from an EMBL/GenBank/DDBJ whole genome shotgun (WGS) entry which is preliminary data.</text>
</comment>
<dbReference type="Gene3D" id="3.30.420.40">
    <property type="match status" value="2"/>
</dbReference>
<dbReference type="CDD" id="cd07786">
    <property type="entry name" value="FGGY_EcGK_like"/>
    <property type="match status" value="1"/>
</dbReference>
<dbReference type="GO" id="GO:0004370">
    <property type="term" value="F:glycerol kinase activity"/>
    <property type="evidence" value="ECO:0007669"/>
    <property type="project" value="UniProtKB-UniRule"/>
</dbReference>
<feature type="binding site" evidence="11">
    <location>
        <position position="267"/>
    </location>
    <ligand>
        <name>ADP</name>
        <dbReference type="ChEBI" id="CHEBI:456216"/>
    </ligand>
</feature>
<dbReference type="AlphaFoldDB" id="A0A544QYN6"/>
<feature type="binding site" evidence="11">
    <location>
        <position position="314"/>
    </location>
    <ligand>
        <name>ATP</name>
        <dbReference type="ChEBI" id="CHEBI:30616"/>
    </ligand>
</feature>
<feature type="binding site" evidence="11">
    <location>
        <position position="246"/>
    </location>
    <ligand>
        <name>glycerol</name>
        <dbReference type="ChEBI" id="CHEBI:17754"/>
    </ligand>
</feature>
<dbReference type="FunFam" id="3.30.420.40:FF:000008">
    <property type="entry name" value="Glycerol kinase"/>
    <property type="match status" value="1"/>
</dbReference>
<dbReference type="PROSITE" id="PS00445">
    <property type="entry name" value="FGGY_KINASES_2"/>
    <property type="match status" value="1"/>
</dbReference>
<feature type="binding site" evidence="11">
    <location>
        <position position="15"/>
    </location>
    <ligand>
        <name>ATP</name>
        <dbReference type="ChEBI" id="CHEBI:30616"/>
    </ligand>
</feature>
<name>A0A544QYN6_9FIRM</name>
<evidence type="ECO:0000259" key="13">
    <source>
        <dbReference type="Pfam" id="PF00370"/>
    </source>
</evidence>
<feature type="binding site" evidence="11">
    <location>
        <position position="411"/>
    </location>
    <ligand>
        <name>ATP</name>
        <dbReference type="ChEBI" id="CHEBI:30616"/>
    </ligand>
</feature>
<dbReference type="OrthoDB" id="9805576at2"/>
<dbReference type="Pfam" id="PF00370">
    <property type="entry name" value="FGGY_N"/>
    <property type="match status" value="1"/>
</dbReference>
<feature type="binding site" evidence="11">
    <location>
        <position position="13"/>
    </location>
    <ligand>
        <name>ADP</name>
        <dbReference type="ChEBI" id="CHEBI:456216"/>
    </ligand>
</feature>
<keyword evidence="4 11" id="KW-0547">Nucleotide-binding</keyword>
<dbReference type="HAMAP" id="MF_00186">
    <property type="entry name" value="Glycerol_kin"/>
    <property type="match status" value="1"/>
</dbReference>
<accession>A0A544QYN6</accession>
<dbReference type="InterPro" id="IPR000577">
    <property type="entry name" value="Carb_kinase_FGGY"/>
</dbReference>
<dbReference type="NCBIfam" id="TIGR01311">
    <property type="entry name" value="glycerol_kin"/>
    <property type="match status" value="1"/>
</dbReference>
<evidence type="ECO:0000313" key="15">
    <source>
        <dbReference type="EMBL" id="TQQ85816.1"/>
    </source>
</evidence>
<evidence type="ECO:0000256" key="7">
    <source>
        <dbReference type="ARBA" id="ARBA00022840"/>
    </source>
</evidence>
<dbReference type="EMBL" id="SGJB01000001">
    <property type="protein sequence ID" value="TQQ85816.1"/>
    <property type="molecule type" value="Genomic_DNA"/>
</dbReference>
<dbReference type="PANTHER" id="PTHR10196:SF69">
    <property type="entry name" value="GLYCEROL KINASE"/>
    <property type="match status" value="1"/>
</dbReference>
<feature type="binding site" evidence="11">
    <location>
        <position position="310"/>
    </location>
    <ligand>
        <name>ATP</name>
        <dbReference type="ChEBI" id="CHEBI:30616"/>
    </ligand>
</feature>
<dbReference type="NCBIfam" id="NF000756">
    <property type="entry name" value="PRK00047.1"/>
    <property type="match status" value="1"/>
</dbReference>
<comment type="subunit">
    <text evidence="10 11">Homotetramer and homodimer (in equilibrium).</text>
</comment>
<feature type="binding site" evidence="11">
    <location>
        <position position="267"/>
    </location>
    <ligand>
        <name>ATP</name>
        <dbReference type="ChEBI" id="CHEBI:30616"/>
    </ligand>
</feature>
<keyword evidence="5 11" id="KW-0418">Kinase</keyword>
<feature type="binding site" evidence="11">
    <location>
        <position position="83"/>
    </location>
    <ligand>
        <name>glycerol</name>
        <dbReference type="ChEBI" id="CHEBI:17754"/>
    </ligand>
</feature>
<feature type="binding site" evidence="11">
    <location>
        <position position="411"/>
    </location>
    <ligand>
        <name>ADP</name>
        <dbReference type="ChEBI" id="CHEBI:456216"/>
    </ligand>
</feature>
<evidence type="ECO:0000256" key="6">
    <source>
        <dbReference type="ARBA" id="ARBA00022798"/>
    </source>
</evidence>
<evidence type="ECO:0000256" key="3">
    <source>
        <dbReference type="ARBA" id="ARBA00022679"/>
    </source>
</evidence>
<feature type="binding site" evidence="11">
    <location>
        <position position="415"/>
    </location>
    <ligand>
        <name>ADP</name>
        <dbReference type="ChEBI" id="CHEBI:456216"/>
    </ligand>
</feature>
<dbReference type="Proteomes" id="UP000317863">
    <property type="component" value="Unassembled WGS sequence"/>
</dbReference>
<feature type="binding site" evidence="11">
    <location>
        <position position="84"/>
    </location>
    <ligand>
        <name>sn-glycerol 3-phosphate</name>
        <dbReference type="ChEBI" id="CHEBI:57597"/>
    </ligand>
</feature>
<proteinExistence type="inferred from homology"/>
<dbReference type="EC" id="2.7.1.30" evidence="11"/>
<dbReference type="InterPro" id="IPR005999">
    <property type="entry name" value="Glycerol_kin"/>
</dbReference>
<feature type="binding site" evidence="11">
    <location>
        <position position="245"/>
    </location>
    <ligand>
        <name>sn-glycerol 3-phosphate</name>
        <dbReference type="ChEBI" id="CHEBI:57597"/>
    </ligand>
</feature>
<dbReference type="InterPro" id="IPR018485">
    <property type="entry name" value="FGGY_C"/>
</dbReference>
<dbReference type="SUPFAM" id="SSF53067">
    <property type="entry name" value="Actin-like ATPase domain"/>
    <property type="match status" value="2"/>
</dbReference>
<dbReference type="Pfam" id="PF02782">
    <property type="entry name" value="FGGY_C"/>
    <property type="match status" value="1"/>
</dbReference>
<organism evidence="15 16">
    <name type="scientific">Peptacetobacter hominis</name>
    <dbReference type="NCBI Taxonomy" id="2743610"/>
    <lineage>
        <taxon>Bacteria</taxon>
        <taxon>Bacillati</taxon>
        <taxon>Bacillota</taxon>
        <taxon>Clostridia</taxon>
        <taxon>Peptostreptococcales</taxon>
        <taxon>Peptostreptococcaceae</taxon>
        <taxon>Peptacetobacter</taxon>
    </lineage>
</organism>
<dbReference type="InterPro" id="IPR018483">
    <property type="entry name" value="Carb_kinase_FGGY_CS"/>
</dbReference>
<gene>
    <name evidence="11 15" type="primary">glpK</name>
    <name evidence="15" type="ORF">EXD82_00970</name>
</gene>
<evidence type="ECO:0000256" key="11">
    <source>
        <dbReference type="HAMAP-Rule" id="MF_00186"/>
    </source>
</evidence>
<feature type="binding site" evidence="11">
    <location>
        <position position="13"/>
    </location>
    <ligand>
        <name>sn-glycerol 3-phosphate</name>
        <dbReference type="ChEBI" id="CHEBI:57597"/>
    </ligand>
</feature>
<feature type="binding site" evidence="11">
    <location>
        <position position="135"/>
    </location>
    <ligand>
        <name>sn-glycerol 3-phosphate</name>
        <dbReference type="ChEBI" id="CHEBI:57597"/>
    </ligand>
</feature>
<evidence type="ECO:0000256" key="2">
    <source>
        <dbReference type="ARBA" id="ARBA00009156"/>
    </source>
</evidence>
<keyword evidence="16" id="KW-1185">Reference proteome</keyword>
<evidence type="ECO:0000256" key="10">
    <source>
        <dbReference type="ARBA" id="ARBA00063665"/>
    </source>
</evidence>
<dbReference type="GO" id="GO:0006072">
    <property type="term" value="P:glycerol-3-phosphate metabolic process"/>
    <property type="evidence" value="ECO:0007669"/>
    <property type="project" value="InterPro"/>
</dbReference>